<evidence type="ECO:0000256" key="3">
    <source>
        <dbReference type="RuleBase" id="RU000363"/>
    </source>
</evidence>
<dbReference type="InterPro" id="IPR002347">
    <property type="entry name" value="SDR_fam"/>
</dbReference>
<accession>A0A9X1NNE9</accession>
<proteinExistence type="inferred from homology"/>
<dbReference type="Pfam" id="PF00106">
    <property type="entry name" value="adh_short"/>
    <property type="match status" value="1"/>
</dbReference>
<keyword evidence="2" id="KW-0560">Oxidoreductase</keyword>
<dbReference type="RefSeq" id="WP_231811510.1">
    <property type="nucleotide sequence ID" value="NZ_JAJOZR010000001.1"/>
</dbReference>
<dbReference type="PRINTS" id="PR00081">
    <property type="entry name" value="GDHRDH"/>
</dbReference>
<dbReference type="InterPro" id="IPR036291">
    <property type="entry name" value="NAD(P)-bd_dom_sf"/>
</dbReference>
<evidence type="ECO:0000256" key="2">
    <source>
        <dbReference type="ARBA" id="ARBA00023002"/>
    </source>
</evidence>
<dbReference type="PANTHER" id="PTHR43658:SF8">
    <property type="entry name" value="17-BETA-HYDROXYSTEROID DEHYDROGENASE 14-RELATED"/>
    <property type="match status" value="1"/>
</dbReference>
<dbReference type="Proteomes" id="UP001139089">
    <property type="component" value="Unassembled WGS sequence"/>
</dbReference>
<comment type="similarity">
    <text evidence="1 3">Belongs to the short-chain dehydrogenases/reductases (SDR) family.</text>
</comment>
<dbReference type="PANTHER" id="PTHR43658">
    <property type="entry name" value="SHORT-CHAIN DEHYDROGENASE/REDUCTASE"/>
    <property type="match status" value="1"/>
</dbReference>
<dbReference type="Gene3D" id="3.40.50.720">
    <property type="entry name" value="NAD(P)-binding Rossmann-like Domain"/>
    <property type="match status" value="1"/>
</dbReference>
<protein>
    <submittedName>
        <fullName evidence="4">SDR family oxidoreductase</fullName>
    </submittedName>
</protein>
<dbReference type="EMBL" id="JAJOZR010000001">
    <property type="protein sequence ID" value="MCD7107790.1"/>
    <property type="molecule type" value="Genomic_DNA"/>
</dbReference>
<evidence type="ECO:0000313" key="5">
    <source>
        <dbReference type="Proteomes" id="UP001139089"/>
    </source>
</evidence>
<evidence type="ECO:0000256" key="1">
    <source>
        <dbReference type="ARBA" id="ARBA00006484"/>
    </source>
</evidence>
<dbReference type="FunFam" id="3.40.50.720:FF:000215">
    <property type="entry name" value="3-hydroxyacyl-CoA dehydrogenase type-2"/>
    <property type="match status" value="1"/>
</dbReference>
<organism evidence="4 5">
    <name type="scientific">Rhizobium quercicola</name>
    <dbReference type="NCBI Taxonomy" id="2901226"/>
    <lineage>
        <taxon>Bacteria</taxon>
        <taxon>Pseudomonadati</taxon>
        <taxon>Pseudomonadota</taxon>
        <taxon>Alphaproteobacteria</taxon>
        <taxon>Hyphomicrobiales</taxon>
        <taxon>Rhizobiaceae</taxon>
        <taxon>Rhizobium/Agrobacterium group</taxon>
        <taxon>Rhizobium</taxon>
    </lineage>
</organism>
<dbReference type="PRINTS" id="PR00080">
    <property type="entry name" value="SDRFAMILY"/>
</dbReference>
<dbReference type="PROSITE" id="PS00061">
    <property type="entry name" value="ADH_SHORT"/>
    <property type="match status" value="1"/>
</dbReference>
<gene>
    <name evidence="4" type="ORF">LRX75_01930</name>
</gene>
<evidence type="ECO:0000313" key="4">
    <source>
        <dbReference type="EMBL" id="MCD7107790.1"/>
    </source>
</evidence>
<reference evidence="4" key="1">
    <citation type="submission" date="2021-12" db="EMBL/GenBank/DDBJ databases">
        <authorList>
            <person name="Li Y."/>
        </authorList>
    </citation>
    <scope>NUCLEOTIDE SEQUENCE</scope>
    <source>
        <strain evidence="4">DKSPLA3</strain>
    </source>
</reference>
<comment type="caution">
    <text evidence="4">The sequence shown here is derived from an EMBL/GenBank/DDBJ whole genome shotgun (WGS) entry which is preliminary data.</text>
</comment>
<dbReference type="GO" id="GO:0016491">
    <property type="term" value="F:oxidoreductase activity"/>
    <property type="evidence" value="ECO:0007669"/>
    <property type="project" value="UniProtKB-KW"/>
</dbReference>
<sequence length="253" mass="26084">MKLTETVAVVTGGASGLGEACVRNLVVGGARVAILDLDADRGERLARDLNGAAHFARADATSESDVSAALDACQSAFGKVTAAINCAGIAVAVKTIGKAGAHPLALYRKVLDVNLAGTFNVCRLAAERMQANLPDENGERGAIVLTASVAAFDGQKGQAAYASSKGGIVALTLPMARDLADVGIRVNTVAPGLFLTPMMEGLPQPAQDALAHQPLFPKRLGKPSELASLVRFLVECPYINAETIRLDGGARLP</sequence>
<dbReference type="AlphaFoldDB" id="A0A9X1NNE9"/>
<keyword evidence="5" id="KW-1185">Reference proteome</keyword>
<dbReference type="SUPFAM" id="SSF51735">
    <property type="entry name" value="NAD(P)-binding Rossmann-fold domains"/>
    <property type="match status" value="1"/>
</dbReference>
<name>A0A9X1NNE9_9HYPH</name>
<dbReference type="InterPro" id="IPR020904">
    <property type="entry name" value="Sc_DH/Rdtase_CS"/>
</dbReference>